<dbReference type="Gene3D" id="3.30.1390.20">
    <property type="entry name" value="Ribosomal protein L30, ferredoxin-like fold domain"/>
    <property type="match status" value="1"/>
</dbReference>
<protein>
    <recommendedName>
        <fullName evidence="5">Large ribosomal subunit protein uL30</fullName>
    </recommendedName>
</protein>
<gene>
    <name evidence="5" type="primary">rpmD</name>
    <name evidence="7" type="ORF">CEJ45_23195</name>
</gene>
<organism evidence="7 8">
    <name type="scientific">Herbaspirillum aquaticum</name>
    <dbReference type="NCBI Taxonomy" id="568783"/>
    <lineage>
        <taxon>Bacteria</taxon>
        <taxon>Pseudomonadati</taxon>
        <taxon>Pseudomonadota</taxon>
        <taxon>Betaproteobacteria</taxon>
        <taxon>Burkholderiales</taxon>
        <taxon>Oxalobacteraceae</taxon>
        <taxon>Herbaspirillum</taxon>
    </lineage>
</organism>
<dbReference type="Proteomes" id="UP000214747">
    <property type="component" value="Unassembled WGS sequence"/>
</dbReference>
<feature type="domain" description="Large ribosomal subunit protein uL30-like ferredoxin-like fold" evidence="6">
    <location>
        <begin position="23"/>
        <end position="73"/>
    </location>
</feature>
<dbReference type="PANTHER" id="PTHR15892:SF2">
    <property type="entry name" value="LARGE RIBOSOMAL SUBUNIT PROTEIN UL30M"/>
    <property type="match status" value="1"/>
</dbReference>
<dbReference type="Pfam" id="PF00327">
    <property type="entry name" value="Ribosomal_L30"/>
    <property type="match status" value="1"/>
</dbReference>
<name>A0A225SNQ2_9BURK</name>
<dbReference type="AlphaFoldDB" id="A0A225SNQ2"/>
<dbReference type="FunFam" id="3.30.1390.20:FF:000001">
    <property type="entry name" value="50S ribosomal protein L30"/>
    <property type="match status" value="1"/>
</dbReference>
<dbReference type="EMBL" id="NJGV01000030">
    <property type="protein sequence ID" value="OWY32087.1"/>
    <property type="molecule type" value="Genomic_DNA"/>
</dbReference>
<comment type="caution">
    <text evidence="7">The sequence shown here is derived from an EMBL/GenBank/DDBJ whole genome shotgun (WGS) entry which is preliminary data.</text>
</comment>
<proteinExistence type="inferred from homology"/>
<evidence type="ECO:0000313" key="8">
    <source>
        <dbReference type="Proteomes" id="UP000214747"/>
    </source>
</evidence>
<evidence type="ECO:0000313" key="7">
    <source>
        <dbReference type="EMBL" id="OWY32087.1"/>
    </source>
</evidence>
<sequence>MLPSAASRSKKSWAKVIEMANTIKVKLVKGLIGTRQDHRATVRGLGLRRVNSVSELEDTPSVRGMINKVSYLVKVVS</sequence>
<dbReference type="GO" id="GO:0003735">
    <property type="term" value="F:structural constituent of ribosome"/>
    <property type="evidence" value="ECO:0007669"/>
    <property type="project" value="InterPro"/>
</dbReference>
<evidence type="ECO:0000256" key="3">
    <source>
        <dbReference type="ARBA" id="ARBA00022980"/>
    </source>
</evidence>
<dbReference type="InterPro" id="IPR016082">
    <property type="entry name" value="Ribosomal_uL30_ferredoxin-like"/>
</dbReference>
<comment type="similarity">
    <text evidence="1 5">Belongs to the universal ribosomal protein uL30 family.</text>
</comment>
<evidence type="ECO:0000259" key="6">
    <source>
        <dbReference type="Pfam" id="PF00327"/>
    </source>
</evidence>
<keyword evidence="3 5" id="KW-0689">Ribosomal protein</keyword>
<dbReference type="InterPro" id="IPR036919">
    <property type="entry name" value="Ribo_uL30_ferredoxin-like_sf"/>
</dbReference>
<dbReference type="GO" id="GO:0006412">
    <property type="term" value="P:translation"/>
    <property type="evidence" value="ECO:0007669"/>
    <property type="project" value="UniProtKB-UniRule"/>
</dbReference>
<evidence type="ECO:0000256" key="4">
    <source>
        <dbReference type="ARBA" id="ARBA00023274"/>
    </source>
</evidence>
<keyword evidence="4 5" id="KW-0687">Ribonucleoprotein</keyword>
<evidence type="ECO:0000256" key="1">
    <source>
        <dbReference type="ARBA" id="ARBA00007594"/>
    </source>
</evidence>
<evidence type="ECO:0000256" key="2">
    <source>
        <dbReference type="ARBA" id="ARBA00011838"/>
    </source>
</evidence>
<reference evidence="7 8" key="1">
    <citation type="journal article" date="2010" name="Int. J. Syst. Evol. Microbiol.">
        <title>Reclassification of Herbaspirillum putei as a later heterotypic synonym of Herbaspirillum huttiense, with the description of H. huttiense subsp. huttiense subsp. nov. and H. huttiense subsp. putei subsp. nov., comb. nov., and description of Herbaspirillum aquaticum sp. nov.</title>
        <authorList>
            <person name="Dobritsa A.P."/>
            <person name="Reddy M.C."/>
            <person name="Samadpour M."/>
        </authorList>
    </citation>
    <scope>NUCLEOTIDE SEQUENCE [LARGE SCALE GENOMIC DNA]</scope>
    <source>
        <strain evidence="7 8">IEH 4430</strain>
    </source>
</reference>
<dbReference type="NCBIfam" id="TIGR01308">
    <property type="entry name" value="rpmD_bact"/>
    <property type="match status" value="1"/>
</dbReference>
<dbReference type="InterPro" id="IPR005996">
    <property type="entry name" value="Ribosomal_uL30_bac-type"/>
</dbReference>
<evidence type="ECO:0000256" key="5">
    <source>
        <dbReference type="HAMAP-Rule" id="MF_01371"/>
    </source>
</evidence>
<keyword evidence="8" id="KW-1185">Reference proteome</keyword>
<dbReference type="HAMAP" id="MF_01371_B">
    <property type="entry name" value="Ribosomal_uL30_B"/>
    <property type="match status" value="1"/>
</dbReference>
<dbReference type="GO" id="GO:0022625">
    <property type="term" value="C:cytosolic large ribosomal subunit"/>
    <property type="evidence" value="ECO:0007669"/>
    <property type="project" value="TreeGrafter"/>
</dbReference>
<comment type="subunit">
    <text evidence="2 5">Part of the 50S ribosomal subunit.</text>
</comment>
<dbReference type="SUPFAM" id="SSF55129">
    <property type="entry name" value="Ribosomal protein L30p/L7e"/>
    <property type="match status" value="1"/>
</dbReference>
<dbReference type="PANTHER" id="PTHR15892">
    <property type="entry name" value="MITOCHONDRIAL RIBOSOMAL PROTEIN L30"/>
    <property type="match status" value="1"/>
</dbReference>
<accession>A0A225SNQ2</accession>
<dbReference type="CDD" id="cd01658">
    <property type="entry name" value="Ribosomal_L30"/>
    <property type="match status" value="1"/>
</dbReference>